<sequence length="117" mass="11850">MLPAARGSRSGGRIRRDATSAAATRQVPASVANGVKAPADSSRGTNGARRQPARELLTGHQPGVGAAQCPALDQGGQQGRGGVAEERLQGGEREGEGRSAEWASDGSGRVPLGTRPV</sequence>
<gene>
    <name evidence="2" type="ORF">Srubr_14780</name>
</gene>
<evidence type="ECO:0000313" key="3">
    <source>
        <dbReference type="Proteomes" id="UP000646738"/>
    </source>
</evidence>
<evidence type="ECO:0000313" key="2">
    <source>
        <dbReference type="EMBL" id="GHI51632.1"/>
    </source>
</evidence>
<proteinExistence type="predicted"/>
<protein>
    <submittedName>
        <fullName evidence="2">Uncharacterized protein</fullName>
    </submittedName>
</protein>
<accession>A0ABQ3R730</accession>
<name>A0ABQ3R730_STRRR</name>
<dbReference type="Proteomes" id="UP000646738">
    <property type="component" value="Unassembled WGS sequence"/>
</dbReference>
<comment type="caution">
    <text evidence="2">The sequence shown here is derived from an EMBL/GenBank/DDBJ whole genome shotgun (WGS) entry which is preliminary data.</text>
</comment>
<feature type="compositionally biased region" description="Basic and acidic residues" evidence="1">
    <location>
        <begin position="83"/>
        <end position="99"/>
    </location>
</feature>
<keyword evidence="3" id="KW-1185">Reference proteome</keyword>
<evidence type="ECO:0000256" key="1">
    <source>
        <dbReference type="SAM" id="MobiDB-lite"/>
    </source>
</evidence>
<dbReference type="EMBL" id="BNEA01000001">
    <property type="protein sequence ID" value="GHI51632.1"/>
    <property type="molecule type" value="Genomic_DNA"/>
</dbReference>
<organism evidence="2 3">
    <name type="scientific">Streptomyces rubradiris</name>
    <name type="common">Streptomyces achromogenes subsp. rubradiris</name>
    <dbReference type="NCBI Taxonomy" id="285531"/>
    <lineage>
        <taxon>Bacteria</taxon>
        <taxon>Bacillati</taxon>
        <taxon>Actinomycetota</taxon>
        <taxon>Actinomycetes</taxon>
        <taxon>Kitasatosporales</taxon>
        <taxon>Streptomycetaceae</taxon>
        <taxon>Streptomyces</taxon>
    </lineage>
</organism>
<feature type="region of interest" description="Disordered" evidence="1">
    <location>
        <begin position="1"/>
        <end position="117"/>
    </location>
</feature>
<reference evidence="3" key="1">
    <citation type="submission" date="2023-07" db="EMBL/GenBank/DDBJ databases">
        <title>Whole genome shotgun sequence of Streptomyces achromogenes subsp. rubradiris NBRC 14000.</title>
        <authorList>
            <person name="Komaki H."/>
            <person name="Tamura T."/>
        </authorList>
    </citation>
    <scope>NUCLEOTIDE SEQUENCE [LARGE SCALE GENOMIC DNA]</scope>
    <source>
        <strain evidence="3">NBRC 14000</strain>
    </source>
</reference>